<sequence length="126" mass="13618">MCLSLVSVKIPRGVCVRRVSGAASREYSGNSYRIPGTRGSHRRRSHPGAPAFQGPTSTAARGADSHCPRVPRKGRTVVKPAEETGRARTTSRKYSRACRADFAMNVYEIGSVCVQYKQGCEGASVM</sequence>
<name>A0AAV7KV11_PLEWA</name>
<feature type="region of interest" description="Disordered" evidence="1">
    <location>
        <begin position="27"/>
        <end position="90"/>
    </location>
</feature>
<dbReference type="EMBL" id="JANPWB010000016">
    <property type="protein sequence ID" value="KAJ1079993.1"/>
    <property type="molecule type" value="Genomic_DNA"/>
</dbReference>
<accession>A0AAV7KV11</accession>
<evidence type="ECO:0000256" key="1">
    <source>
        <dbReference type="SAM" id="MobiDB-lite"/>
    </source>
</evidence>
<dbReference type="Proteomes" id="UP001066276">
    <property type="component" value="Chromosome 12"/>
</dbReference>
<dbReference type="AlphaFoldDB" id="A0AAV7KV11"/>
<evidence type="ECO:0000313" key="3">
    <source>
        <dbReference type="Proteomes" id="UP001066276"/>
    </source>
</evidence>
<keyword evidence="3" id="KW-1185">Reference proteome</keyword>
<evidence type="ECO:0000313" key="2">
    <source>
        <dbReference type="EMBL" id="KAJ1079993.1"/>
    </source>
</evidence>
<organism evidence="2 3">
    <name type="scientific">Pleurodeles waltl</name>
    <name type="common">Iberian ribbed newt</name>
    <dbReference type="NCBI Taxonomy" id="8319"/>
    <lineage>
        <taxon>Eukaryota</taxon>
        <taxon>Metazoa</taxon>
        <taxon>Chordata</taxon>
        <taxon>Craniata</taxon>
        <taxon>Vertebrata</taxon>
        <taxon>Euteleostomi</taxon>
        <taxon>Amphibia</taxon>
        <taxon>Batrachia</taxon>
        <taxon>Caudata</taxon>
        <taxon>Salamandroidea</taxon>
        <taxon>Salamandridae</taxon>
        <taxon>Pleurodelinae</taxon>
        <taxon>Pleurodeles</taxon>
    </lineage>
</organism>
<proteinExistence type="predicted"/>
<protein>
    <submittedName>
        <fullName evidence="2">Uncharacterized protein</fullName>
    </submittedName>
</protein>
<reference evidence="2" key="1">
    <citation type="journal article" date="2022" name="bioRxiv">
        <title>Sequencing and chromosome-scale assembly of the giantPleurodeles waltlgenome.</title>
        <authorList>
            <person name="Brown T."/>
            <person name="Elewa A."/>
            <person name="Iarovenko S."/>
            <person name="Subramanian E."/>
            <person name="Araus A.J."/>
            <person name="Petzold A."/>
            <person name="Susuki M."/>
            <person name="Suzuki K.-i.T."/>
            <person name="Hayashi T."/>
            <person name="Toyoda A."/>
            <person name="Oliveira C."/>
            <person name="Osipova E."/>
            <person name="Leigh N.D."/>
            <person name="Simon A."/>
            <person name="Yun M.H."/>
        </authorList>
    </citation>
    <scope>NUCLEOTIDE SEQUENCE</scope>
    <source>
        <strain evidence="2">20211129_DDA</strain>
        <tissue evidence="2">Liver</tissue>
    </source>
</reference>
<gene>
    <name evidence="2" type="ORF">NDU88_000215</name>
</gene>
<comment type="caution">
    <text evidence="2">The sequence shown here is derived from an EMBL/GenBank/DDBJ whole genome shotgun (WGS) entry which is preliminary data.</text>
</comment>